<comment type="caution">
    <text evidence="21">The sequence shown here is derived from an EMBL/GenBank/DDBJ whole genome shotgun (WGS) entry which is preliminary data.</text>
</comment>
<keyword evidence="22" id="KW-1185">Reference proteome</keyword>
<evidence type="ECO:0000256" key="13">
    <source>
        <dbReference type="ARBA" id="ARBA00022984"/>
    </source>
</evidence>
<keyword evidence="13 19" id="KW-0573">Peptidoglycan synthesis</keyword>
<keyword evidence="11 19" id="KW-0521">NADP</keyword>
<dbReference type="InterPro" id="IPR016167">
    <property type="entry name" value="FAD-bd_PCMH_sub1"/>
</dbReference>
<evidence type="ECO:0000256" key="10">
    <source>
        <dbReference type="ARBA" id="ARBA00022827"/>
    </source>
</evidence>
<dbReference type="GO" id="GO:0051301">
    <property type="term" value="P:cell division"/>
    <property type="evidence" value="ECO:0007669"/>
    <property type="project" value="UniProtKB-KW"/>
</dbReference>
<dbReference type="InterPro" id="IPR016166">
    <property type="entry name" value="FAD-bd_PCMH"/>
</dbReference>
<evidence type="ECO:0000256" key="5">
    <source>
        <dbReference type="ARBA" id="ARBA00012518"/>
    </source>
</evidence>
<dbReference type="PANTHER" id="PTHR21071:SF4">
    <property type="entry name" value="UDP-N-ACETYLENOLPYRUVOYLGLUCOSAMINE REDUCTASE"/>
    <property type="match status" value="1"/>
</dbReference>
<dbReference type="UniPathway" id="UPA00219"/>
<feature type="active site" description="Proton donor" evidence="19">
    <location>
        <position position="231"/>
    </location>
</feature>
<name>A0A7W9ZDT2_NOVIT</name>
<dbReference type="SUPFAM" id="SSF56176">
    <property type="entry name" value="FAD-binding/transporter-associated domain-like"/>
    <property type="match status" value="1"/>
</dbReference>
<dbReference type="Pfam" id="PF02873">
    <property type="entry name" value="MurB_C"/>
    <property type="match status" value="1"/>
</dbReference>
<evidence type="ECO:0000256" key="9">
    <source>
        <dbReference type="ARBA" id="ARBA00022630"/>
    </source>
</evidence>
<keyword evidence="12 19" id="KW-0133">Cell shape</keyword>
<dbReference type="GO" id="GO:0008762">
    <property type="term" value="F:UDP-N-acetylmuramate dehydrogenase activity"/>
    <property type="evidence" value="ECO:0007669"/>
    <property type="project" value="UniProtKB-UniRule"/>
</dbReference>
<proteinExistence type="inferred from homology"/>
<comment type="cofactor">
    <cofactor evidence="1 19">
        <name>FAD</name>
        <dbReference type="ChEBI" id="CHEBI:57692"/>
    </cofactor>
</comment>
<accession>A0A7W9ZDT2</accession>
<keyword evidence="16 19" id="KW-0961">Cell wall biogenesis/degradation</keyword>
<evidence type="ECO:0000313" key="21">
    <source>
        <dbReference type="EMBL" id="MBB6209515.1"/>
    </source>
</evidence>
<dbReference type="Gene3D" id="3.30.43.10">
    <property type="entry name" value="Uridine Diphospho-n-acetylenolpyruvylglucosamine Reductase, domain 2"/>
    <property type="match status" value="1"/>
</dbReference>
<evidence type="ECO:0000256" key="1">
    <source>
        <dbReference type="ARBA" id="ARBA00001974"/>
    </source>
</evidence>
<evidence type="ECO:0000256" key="14">
    <source>
        <dbReference type="ARBA" id="ARBA00023002"/>
    </source>
</evidence>
<evidence type="ECO:0000256" key="18">
    <source>
        <dbReference type="ARBA" id="ARBA00048914"/>
    </source>
</evidence>
<dbReference type="Gene3D" id="3.30.465.10">
    <property type="match status" value="1"/>
</dbReference>
<evidence type="ECO:0000256" key="2">
    <source>
        <dbReference type="ARBA" id="ARBA00003921"/>
    </source>
</evidence>
<dbReference type="InterPro" id="IPR036635">
    <property type="entry name" value="MurB_C_sf"/>
</dbReference>
<dbReference type="InterPro" id="IPR006094">
    <property type="entry name" value="Oxid_FAD_bind_N"/>
</dbReference>
<evidence type="ECO:0000256" key="15">
    <source>
        <dbReference type="ARBA" id="ARBA00023306"/>
    </source>
</evidence>
<feature type="active site" evidence="19">
    <location>
        <position position="182"/>
    </location>
</feature>
<sequence>MTAAALSSPPGGGLLARLPAVRGRYSEGYELAKVTWFRVGGPAEVLFKPEDADDLAAFLAGTPDDVPVTVIGVGSNLLVRDGGVPGVVVRLGRAFAGIEVRDNLLHVGGAALDVNIAQAARDAGLGGLEFLCGIPGTLGGALRMNAGAYGREIRDVLVSATAVDRSGRLHSLTAEQMGLTYRHCAIPHDWLFTGAVLRGEKADTAAISARMDEIRTSREDSQPVRSRTGGSTFANPVGAKAWELIDRAGCRGLLRGGAQVSEKHCNFLINTGDATAADLEDLGEDVRRRVRETSGVELRWEIRRIGLRAATPPSAGDV</sequence>
<dbReference type="RefSeq" id="WP_184261845.1">
    <property type="nucleotide sequence ID" value="NZ_JACIIX010000002.1"/>
</dbReference>
<evidence type="ECO:0000259" key="20">
    <source>
        <dbReference type="PROSITE" id="PS51387"/>
    </source>
</evidence>
<keyword evidence="7 19" id="KW-0963">Cytoplasm</keyword>
<dbReference type="PANTHER" id="PTHR21071">
    <property type="entry name" value="UDP-N-ACETYLENOLPYRUVOYLGLUCOSAMINE REDUCTASE"/>
    <property type="match status" value="1"/>
</dbReference>
<dbReference type="InterPro" id="IPR016169">
    <property type="entry name" value="FAD-bd_PCMH_sub2"/>
</dbReference>
<dbReference type="Proteomes" id="UP000544872">
    <property type="component" value="Unassembled WGS sequence"/>
</dbReference>
<evidence type="ECO:0000256" key="19">
    <source>
        <dbReference type="HAMAP-Rule" id="MF_00037"/>
    </source>
</evidence>
<evidence type="ECO:0000256" key="16">
    <source>
        <dbReference type="ARBA" id="ARBA00023316"/>
    </source>
</evidence>
<evidence type="ECO:0000256" key="3">
    <source>
        <dbReference type="ARBA" id="ARBA00004496"/>
    </source>
</evidence>
<protein>
    <recommendedName>
        <fullName evidence="6 19">UDP-N-acetylenolpyruvoylglucosamine reductase</fullName>
        <ecNumber evidence="5 19">1.3.1.98</ecNumber>
    </recommendedName>
    <alternativeName>
        <fullName evidence="17 19">UDP-N-acetylmuramate dehydrogenase</fullName>
    </alternativeName>
</protein>
<evidence type="ECO:0000256" key="17">
    <source>
        <dbReference type="ARBA" id="ARBA00031026"/>
    </source>
</evidence>
<dbReference type="GO" id="GO:0009252">
    <property type="term" value="P:peptidoglycan biosynthetic process"/>
    <property type="evidence" value="ECO:0007669"/>
    <property type="project" value="UniProtKB-UniRule"/>
</dbReference>
<comment type="function">
    <text evidence="2 19">Cell wall formation.</text>
</comment>
<dbReference type="GO" id="GO:0071555">
    <property type="term" value="P:cell wall organization"/>
    <property type="evidence" value="ECO:0007669"/>
    <property type="project" value="UniProtKB-KW"/>
</dbReference>
<keyword evidence="8 19" id="KW-0132">Cell division</keyword>
<dbReference type="NCBIfam" id="NF010480">
    <property type="entry name" value="PRK13905.1"/>
    <property type="match status" value="1"/>
</dbReference>
<keyword evidence="10 19" id="KW-0274">FAD</keyword>
<comment type="subcellular location">
    <subcellularLocation>
        <location evidence="3 19">Cytoplasm</location>
    </subcellularLocation>
</comment>
<evidence type="ECO:0000256" key="8">
    <source>
        <dbReference type="ARBA" id="ARBA00022618"/>
    </source>
</evidence>
<dbReference type="SUPFAM" id="SSF56194">
    <property type="entry name" value="Uridine diphospho-N-Acetylenolpyruvylglucosamine reductase, MurB, C-terminal domain"/>
    <property type="match status" value="1"/>
</dbReference>
<dbReference type="AlphaFoldDB" id="A0A7W9ZDT2"/>
<evidence type="ECO:0000256" key="7">
    <source>
        <dbReference type="ARBA" id="ARBA00022490"/>
    </source>
</evidence>
<dbReference type="EC" id="1.3.1.98" evidence="5 19"/>
<dbReference type="EMBL" id="JACIIX010000002">
    <property type="protein sequence ID" value="MBB6209515.1"/>
    <property type="molecule type" value="Genomic_DNA"/>
</dbReference>
<dbReference type="GO" id="GO:0008360">
    <property type="term" value="P:regulation of cell shape"/>
    <property type="evidence" value="ECO:0007669"/>
    <property type="project" value="UniProtKB-KW"/>
</dbReference>
<organism evidence="21 22">
    <name type="scientific">Novispirillum itersonii</name>
    <name type="common">Aquaspirillum itersonii</name>
    <dbReference type="NCBI Taxonomy" id="189"/>
    <lineage>
        <taxon>Bacteria</taxon>
        <taxon>Pseudomonadati</taxon>
        <taxon>Pseudomonadota</taxon>
        <taxon>Alphaproteobacteria</taxon>
        <taxon>Rhodospirillales</taxon>
        <taxon>Novispirillaceae</taxon>
        <taxon>Novispirillum</taxon>
    </lineage>
</organism>
<gene>
    <name evidence="19" type="primary">murB</name>
    <name evidence="21" type="ORF">FHS48_000917</name>
</gene>
<comment type="pathway">
    <text evidence="4 19">Cell wall biogenesis; peptidoglycan biosynthesis.</text>
</comment>
<dbReference type="InterPro" id="IPR036318">
    <property type="entry name" value="FAD-bd_PCMH-like_sf"/>
</dbReference>
<dbReference type="PROSITE" id="PS51387">
    <property type="entry name" value="FAD_PCMH"/>
    <property type="match status" value="1"/>
</dbReference>
<keyword evidence="14 19" id="KW-0560">Oxidoreductase</keyword>
<comment type="catalytic activity">
    <reaction evidence="18 19">
        <text>UDP-N-acetyl-alpha-D-muramate + NADP(+) = UDP-N-acetyl-3-O-(1-carboxyvinyl)-alpha-D-glucosamine + NADPH + H(+)</text>
        <dbReference type="Rhea" id="RHEA:12248"/>
        <dbReference type="ChEBI" id="CHEBI:15378"/>
        <dbReference type="ChEBI" id="CHEBI:57783"/>
        <dbReference type="ChEBI" id="CHEBI:58349"/>
        <dbReference type="ChEBI" id="CHEBI:68483"/>
        <dbReference type="ChEBI" id="CHEBI:70757"/>
        <dbReference type="EC" id="1.3.1.98"/>
    </reaction>
</comment>
<reference evidence="21 22" key="1">
    <citation type="submission" date="2020-08" db="EMBL/GenBank/DDBJ databases">
        <title>Genomic Encyclopedia of Type Strains, Phase IV (KMG-IV): sequencing the most valuable type-strain genomes for metagenomic binning, comparative biology and taxonomic classification.</title>
        <authorList>
            <person name="Goeker M."/>
        </authorList>
    </citation>
    <scope>NUCLEOTIDE SEQUENCE [LARGE SCALE GENOMIC DNA]</scope>
    <source>
        <strain evidence="21 22">DSM 11590</strain>
    </source>
</reference>
<keyword evidence="15 19" id="KW-0131">Cell cycle</keyword>
<dbReference type="NCBIfam" id="TIGR00179">
    <property type="entry name" value="murB"/>
    <property type="match status" value="1"/>
</dbReference>
<feature type="domain" description="FAD-binding PCMH-type" evidence="20">
    <location>
        <begin position="38"/>
        <end position="202"/>
    </location>
</feature>
<dbReference type="GO" id="GO:0005829">
    <property type="term" value="C:cytosol"/>
    <property type="evidence" value="ECO:0007669"/>
    <property type="project" value="TreeGrafter"/>
</dbReference>
<evidence type="ECO:0000256" key="6">
    <source>
        <dbReference type="ARBA" id="ARBA00015188"/>
    </source>
</evidence>
<feature type="active site" evidence="19">
    <location>
        <position position="301"/>
    </location>
</feature>
<dbReference type="Pfam" id="PF01565">
    <property type="entry name" value="FAD_binding_4"/>
    <property type="match status" value="1"/>
</dbReference>
<dbReference type="GO" id="GO:0071949">
    <property type="term" value="F:FAD binding"/>
    <property type="evidence" value="ECO:0007669"/>
    <property type="project" value="InterPro"/>
</dbReference>
<evidence type="ECO:0000313" key="22">
    <source>
        <dbReference type="Proteomes" id="UP000544872"/>
    </source>
</evidence>
<evidence type="ECO:0000256" key="11">
    <source>
        <dbReference type="ARBA" id="ARBA00022857"/>
    </source>
</evidence>
<evidence type="ECO:0000256" key="4">
    <source>
        <dbReference type="ARBA" id="ARBA00004752"/>
    </source>
</evidence>
<dbReference type="Gene3D" id="3.90.78.10">
    <property type="entry name" value="UDP-N-acetylenolpyruvoylglucosamine reductase, C-terminal domain"/>
    <property type="match status" value="1"/>
</dbReference>
<keyword evidence="9 19" id="KW-0285">Flavoprotein</keyword>
<dbReference type="HAMAP" id="MF_00037">
    <property type="entry name" value="MurB"/>
    <property type="match status" value="1"/>
</dbReference>
<comment type="similarity">
    <text evidence="19">Belongs to the MurB family.</text>
</comment>
<dbReference type="InterPro" id="IPR003170">
    <property type="entry name" value="MurB"/>
</dbReference>
<evidence type="ECO:0000256" key="12">
    <source>
        <dbReference type="ARBA" id="ARBA00022960"/>
    </source>
</evidence>
<dbReference type="InterPro" id="IPR011601">
    <property type="entry name" value="MurB_C"/>
</dbReference>